<accession>A0A975G5K0</accession>
<dbReference type="SUPFAM" id="SSF50156">
    <property type="entry name" value="PDZ domain-like"/>
    <property type="match status" value="1"/>
</dbReference>
<feature type="coiled-coil region" evidence="1">
    <location>
        <begin position="294"/>
        <end position="328"/>
    </location>
</feature>
<keyword evidence="1" id="KW-0175">Coiled coil</keyword>
<dbReference type="Pfam" id="PF13180">
    <property type="entry name" value="PDZ_2"/>
    <property type="match status" value="1"/>
</dbReference>
<feature type="domain" description="PDZ" evidence="2">
    <location>
        <begin position="126"/>
        <end position="208"/>
    </location>
</feature>
<organism evidence="3 4">
    <name type="scientific">Luteolibacter ambystomatis</name>
    <dbReference type="NCBI Taxonomy" id="2824561"/>
    <lineage>
        <taxon>Bacteria</taxon>
        <taxon>Pseudomonadati</taxon>
        <taxon>Verrucomicrobiota</taxon>
        <taxon>Verrucomicrobiia</taxon>
        <taxon>Verrucomicrobiales</taxon>
        <taxon>Verrucomicrobiaceae</taxon>
        <taxon>Luteolibacter</taxon>
    </lineage>
</organism>
<reference evidence="3" key="1">
    <citation type="submission" date="2021-04" db="EMBL/GenBank/DDBJ databases">
        <title>Luteolibacter sp. 32A isolated from the skin of an Anderson's salamander (Ambystoma andersonii).</title>
        <authorList>
            <person name="Spergser J."/>
            <person name="Busse H.-J."/>
        </authorList>
    </citation>
    <scope>NUCLEOTIDE SEQUENCE</scope>
    <source>
        <strain evidence="3">32A</strain>
    </source>
</reference>
<evidence type="ECO:0000259" key="2">
    <source>
        <dbReference type="SMART" id="SM00228"/>
    </source>
</evidence>
<name>A0A975G5K0_9BACT</name>
<dbReference type="CDD" id="cd06779">
    <property type="entry name" value="cpPDZ_Deg_HtrA-like"/>
    <property type="match status" value="1"/>
</dbReference>
<proteinExistence type="predicted"/>
<gene>
    <name evidence="3" type="ORF">KBB96_10845</name>
</gene>
<dbReference type="AlphaFoldDB" id="A0A975G5K0"/>
<sequence length="329" mass="33914">MKTTTLMSLIALAAMTAARGESSDSAPAAPAKVAERIAIASAATAGGSGSSSSSSTATTMKDAVISITGAADGDGEVQFHIVGPDGKETTEVAGGFTDVALPMRWAFSSGNGEDTFISRKPSGPVTYLGLSTAPVTEDLAPHLPVPPDTGLVVEVVAADSPAEKAGLLRNDILARLDDQILIQPRQLSVLVANHKEGDKVKLVLIRQGKEAEVIATLGKKENTVSTTGWKGVGGGFGTSGAAVPLRTFTRRLEVHPPGPDGAPEIKELPDATAQQYKLAMEALQGAVGKKDKTAATASDANAAVEKQLAELRAQLEELSRTIKQTGEKK</sequence>
<dbReference type="SMART" id="SM00228">
    <property type="entry name" value="PDZ"/>
    <property type="match status" value="1"/>
</dbReference>
<keyword evidence="4" id="KW-1185">Reference proteome</keyword>
<dbReference type="Gene3D" id="2.30.42.10">
    <property type="match status" value="1"/>
</dbReference>
<evidence type="ECO:0000313" key="3">
    <source>
        <dbReference type="EMBL" id="QUE49368.1"/>
    </source>
</evidence>
<dbReference type="Proteomes" id="UP000676169">
    <property type="component" value="Chromosome"/>
</dbReference>
<dbReference type="InterPro" id="IPR036034">
    <property type="entry name" value="PDZ_sf"/>
</dbReference>
<dbReference type="InterPro" id="IPR001478">
    <property type="entry name" value="PDZ"/>
</dbReference>
<dbReference type="KEGG" id="lamb:KBB96_10845"/>
<dbReference type="RefSeq" id="WP_211629429.1">
    <property type="nucleotide sequence ID" value="NZ_CP073100.1"/>
</dbReference>
<dbReference type="EMBL" id="CP073100">
    <property type="protein sequence ID" value="QUE49368.1"/>
    <property type="molecule type" value="Genomic_DNA"/>
</dbReference>
<protein>
    <submittedName>
        <fullName evidence="3">PDZ domain-containing protein</fullName>
    </submittedName>
</protein>
<evidence type="ECO:0000256" key="1">
    <source>
        <dbReference type="SAM" id="Coils"/>
    </source>
</evidence>
<evidence type="ECO:0000313" key="4">
    <source>
        <dbReference type="Proteomes" id="UP000676169"/>
    </source>
</evidence>